<accession>A0A1E5RNR2</accession>
<evidence type="ECO:0000313" key="4">
    <source>
        <dbReference type="EMBL" id="OEJ88521.1"/>
    </source>
</evidence>
<feature type="region of interest" description="Disordered" evidence="2">
    <location>
        <begin position="176"/>
        <end position="217"/>
    </location>
</feature>
<dbReference type="EMBL" id="LPNM01000005">
    <property type="protein sequence ID" value="OEJ88521.1"/>
    <property type="molecule type" value="Genomic_DNA"/>
</dbReference>
<sequence>MKKTNSEAPSIIRIKRKRNEESLQALCIEQAENTDEKIQGSLSSTNKKRKVIFRLKRVDSAKKYEEAPVLKSTEQDHLFLFENQRETLGNAKSEVSQEALNPEVNDLLQEYLQQQQQEQHQNKINNDDQEYVFDVYFKEEINDDEDTFVFDKSTMGYIKIIDDPLVPEEETDISDLNALSDDQDSNKEDYYQNDYPEDEDDDRSILFGSDVSDQDSVIEDPNYTRDILVSSSGLINGDYDQAYSRMSNTGDFLDAINNEGGRTSDEYEYLESDAEYGADQEDFSPPHVAEGDFEDFPRNQFFATDQDDPLAIHRDKVMYKLQKMINKK</sequence>
<keyword evidence="5" id="KW-1185">Reference proteome</keyword>
<protein>
    <submittedName>
        <fullName evidence="4">RNA polymerase II nuclear localization protein IWR1</fullName>
    </submittedName>
</protein>
<name>A0A1E5RNR2_9ASCO</name>
<dbReference type="GO" id="GO:0005737">
    <property type="term" value="C:cytoplasm"/>
    <property type="evidence" value="ECO:0007669"/>
    <property type="project" value="TreeGrafter"/>
</dbReference>
<feature type="domain" description="Transcription factor Iwr1" evidence="3">
    <location>
        <begin position="130"/>
        <end position="199"/>
    </location>
</feature>
<dbReference type="InterPro" id="IPR013883">
    <property type="entry name" value="TF_Iwr1_dom"/>
</dbReference>
<evidence type="ECO:0000259" key="3">
    <source>
        <dbReference type="Pfam" id="PF08574"/>
    </source>
</evidence>
<dbReference type="STRING" id="56408.A0A1E5RNR2"/>
<dbReference type="Proteomes" id="UP000095728">
    <property type="component" value="Unassembled WGS sequence"/>
</dbReference>
<dbReference type="FunCoup" id="A0A1E5RNR2">
    <property type="interactions" value="63"/>
</dbReference>
<dbReference type="InterPro" id="IPR040150">
    <property type="entry name" value="Iwr1"/>
</dbReference>
<reference evidence="5" key="1">
    <citation type="journal article" date="2016" name="Genome Announc.">
        <title>Genome sequences of three species of Hanseniaspora isolated from spontaneous wine fermentations.</title>
        <authorList>
            <person name="Sternes P.R."/>
            <person name="Lee D."/>
            <person name="Kutyna D.R."/>
            <person name="Borneman A.R."/>
        </authorList>
    </citation>
    <scope>NUCLEOTIDE SEQUENCE [LARGE SCALE GENOMIC DNA]</scope>
    <source>
        <strain evidence="5">AWRI3579</strain>
    </source>
</reference>
<dbReference type="OrthoDB" id="6255506at2759"/>
<dbReference type="Pfam" id="PF08574">
    <property type="entry name" value="Iwr1"/>
    <property type="match status" value="1"/>
</dbReference>
<dbReference type="PANTHER" id="PTHR28063:SF1">
    <property type="entry name" value="RNA POLYMERASE II NUCLEAR LOCALIZATION PROTEIN IWR1"/>
    <property type="match status" value="1"/>
</dbReference>
<evidence type="ECO:0000313" key="5">
    <source>
        <dbReference type="Proteomes" id="UP000095728"/>
    </source>
</evidence>
<dbReference type="InParanoid" id="A0A1E5RNR2"/>
<organism evidence="4 5">
    <name type="scientific">Hanseniaspora osmophila</name>
    <dbReference type="NCBI Taxonomy" id="56408"/>
    <lineage>
        <taxon>Eukaryota</taxon>
        <taxon>Fungi</taxon>
        <taxon>Dikarya</taxon>
        <taxon>Ascomycota</taxon>
        <taxon>Saccharomycotina</taxon>
        <taxon>Saccharomycetes</taxon>
        <taxon>Saccharomycodales</taxon>
        <taxon>Saccharomycodaceae</taxon>
        <taxon>Hanseniaspora</taxon>
    </lineage>
</organism>
<comment type="similarity">
    <text evidence="1">Belongs to the IWR1/SLC7A6OS family.</text>
</comment>
<proteinExistence type="inferred from homology"/>
<dbReference type="GO" id="GO:0006606">
    <property type="term" value="P:protein import into nucleus"/>
    <property type="evidence" value="ECO:0007669"/>
    <property type="project" value="InterPro"/>
</dbReference>
<gene>
    <name evidence="4" type="ORF">AWRI3579_g890</name>
</gene>
<evidence type="ECO:0000256" key="2">
    <source>
        <dbReference type="SAM" id="MobiDB-lite"/>
    </source>
</evidence>
<dbReference type="PANTHER" id="PTHR28063">
    <property type="entry name" value="RNA POLYMERASE II NUCLEAR LOCALIZATION PROTEIN IWR1"/>
    <property type="match status" value="1"/>
</dbReference>
<evidence type="ECO:0000256" key="1">
    <source>
        <dbReference type="ARBA" id="ARBA00010218"/>
    </source>
</evidence>
<dbReference type="AlphaFoldDB" id="A0A1E5RNR2"/>
<comment type="caution">
    <text evidence="4">The sequence shown here is derived from an EMBL/GenBank/DDBJ whole genome shotgun (WGS) entry which is preliminary data.</text>
</comment>